<dbReference type="AlphaFoldDB" id="A0ABD0YIB3"/>
<proteinExistence type="inferred from homology"/>
<dbReference type="InterPro" id="IPR000960">
    <property type="entry name" value="Flavin_mOase"/>
</dbReference>
<comment type="cofactor">
    <cofactor evidence="1 8">
        <name>FAD</name>
        <dbReference type="ChEBI" id="CHEBI:57692"/>
    </cofactor>
</comment>
<organism evidence="9 10">
    <name type="scientific">Ranatra chinensis</name>
    <dbReference type="NCBI Taxonomy" id="642074"/>
    <lineage>
        <taxon>Eukaryota</taxon>
        <taxon>Metazoa</taxon>
        <taxon>Ecdysozoa</taxon>
        <taxon>Arthropoda</taxon>
        <taxon>Hexapoda</taxon>
        <taxon>Insecta</taxon>
        <taxon>Pterygota</taxon>
        <taxon>Neoptera</taxon>
        <taxon>Paraneoptera</taxon>
        <taxon>Hemiptera</taxon>
        <taxon>Heteroptera</taxon>
        <taxon>Panheteroptera</taxon>
        <taxon>Nepomorpha</taxon>
        <taxon>Nepidae</taxon>
        <taxon>Ranatrinae</taxon>
        <taxon>Ranatra</taxon>
    </lineage>
</organism>
<keyword evidence="6 8" id="KW-0560">Oxidoreductase</keyword>
<dbReference type="PRINTS" id="PR00370">
    <property type="entry name" value="FMOXYGENASE"/>
</dbReference>
<name>A0ABD0YIB3_9HEMI</name>
<dbReference type="EC" id="1.-.-.-" evidence="8"/>
<comment type="similarity">
    <text evidence="2 8">Belongs to the FMO family.</text>
</comment>
<reference evidence="9 10" key="1">
    <citation type="submission" date="2024-07" db="EMBL/GenBank/DDBJ databases">
        <title>Chromosome-level genome assembly of the water stick insect Ranatra chinensis (Heteroptera: Nepidae).</title>
        <authorList>
            <person name="Liu X."/>
        </authorList>
    </citation>
    <scope>NUCLEOTIDE SEQUENCE [LARGE SCALE GENOMIC DNA]</scope>
    <source>
        <strain evidence="9">Cailab_2021Rc</strain>
        <tissue evidence="9">Muscle</tissue>
    </source>
</reference>
<dbReference type="Gene3D" id="3.50.50.60">
    <property type="entry name" value="FAD/NAD(P)-binding domain"/>
    <property type="match status" value="2"/>
</dbReference>
<keyword evidence="5" id="KW-0521">NADP</keyword>
<keyword evidence="10" id="KW-1185">Reference proteome</keyword>
<evidence type="ECO:0000256" key="7">
    <source>
        <dbReference type="ARBA" id="ARBA00023033"/>
    </source>
</evidence>
<evidence type="ECO:0000256" key="6">
    <source>
        <dbReference type="ARBA" id="ARBA00023002"/>
    </source>
</evidence>
<keyword evidence="7 8" id="KW-0503">Monooxygenase</keyword>
<evidence type="ECO:0000256" key="3">
    <source>
        <dbReference type="ARBA" id="ARBA00022630"/>
    </source>
</evidence>
<dbReference type="PIRSF" id="PIRSF000332">
    <property type="entry name" value="FMO"/>
    <property type="match status" value="1"/>
</dbReference>
<dbReference type="GO" id="GO:0016709">
    <property type="term" value="F:oxidoreductase activity, acting on paired donors, with incorporation or reduction of molecular oxygen, NAD(P)H as one donor, and incorporation of one atom of oxygen"/>
    <property type="evidence" value="ECO:0007669"/>
    <property type="project" value="UniProtKB-ARBA"/>
</dbReference>
<evidence type="ECO:0000313" key="10">
    <source>
        <dbReference type="Proteomes" id="UP001558652"/>
    </source>
</evidence>
<sequence length="430" mass="49064">MRRAVRVAVIGAGPAGLCAARHLATAQGLLPTVFERSSTIGGTWVYSDSVGKDQWGLPVHSNLYKDLRTNLPKECMCFPELSYRADLEDSYVDSATVLQYLNDYADQFNIRPLIKFNYHVKRVAPMGKGWSITAEDLPNKTEEVYSFDAVMVCSGPHSIPVYPQLDGMAKYSGIQMHSREFRTVDIFDGKRVLAIGLGPSGMDIALLASKIAKKVFLSHNKEKLRGEGSFPDAVTLKPNVQSFKDKLVYFTDETVEEVDAVIYCTGYTHHFPFLSKDCGIVVDQYVSPLYKHFINIENPTMCIIGLPKYCPHLLMIDYQVRFFVNTLLGKVTLPTREEMMADLENDIQIRKIEKQRKKDYHKMWKDRSQYFRDLSDLGNLEPLAPVHIQMFSDAFLRALRNYQHFRESKYRIIDDEHFEVINGVSNTTVN</sequence>
<dbReference type="PANTHER" id="PTHR23023">
    <property type="entry name" value="DIMETHYLANILINE MONOOXYGENASE"/>
    <property type="match status" value="1"/>
</dbReference>
<dbReference type="SUPFAM" id="SSF51905">
    <property type="entry name" value="FAD/NAD(P)-binding domain"/>
    <property type="match status" value="2"/>
</dbReference>
<dbReference type="GO" id="GO:0050660">
    <property type="term" value="F:flavin adenine dinucleotide binding"/>
    <property type="evidence" value="ECO:0007669"/>
    <property type="project" value="UniProtKB-ARBA"/>
</dbReference>
<dbReference type="InterPro" id="IPR036188">
    <property type="entry name" value="FAD/NAD-bd_sf"/>
</dbReference>
<dbReference type="InterPro" id="IPR020946">
    <property type="entry name" value="Flavin_mOase-like"/>
</dbReference>
<dbReference type="InterPro" id="IPR050346">
    <property type="entry name" value="FMO-like"/>
</dbReference>
<evidence type="ECO:0000256" key="1">
    <source>
        <dbReference type="ARBA" id="ARBA00001974"/>
    </source>
</evidence>
<keyword evidence="4 8" id="KW-0274">FAD</keyword>
<evidence type="ECO:0000256" key="5">
    <source>
        <dbReference type="ARBA" id="ARBA00022857"/>
    </source>
</evidence>
<evidence type="ECO:0000256" key="8">
    <source>
        <dbReference type="RuleBase" id="RU361177"/>
    </source>
</evidence>
<dbReference type="EMBL" id="JBFDAA010000007">
    <property type="protein sequence ID" value="KAL1131041.1"/>
    <property type="molecule type" value="Genomic_DNA"/>
</dbReference>
<dbReference type="Proteomes" id="UP001558652">
    <property type="component" value="Unassembled WGS sequence"/>
</dbReference>
<evidence type="ECO:0000256" key="4">
    <source>
        <dbReference type="ARBA" id="ARBA00022827"/>
    </source>
</evidence>
<accession>A0ABD0YIB3</accession>
<dbReference type="Pfam" id="PF00743">
    <property type="entry name" value="FMO-like"/>
    <property type="match status" value="2"/>
</dbReference>
<protein>
    <recommendedName>
        <fullName evidence="8">Flavin-containing monooxygenase</fullName>
        <ecNumber evidence="8">1.-.-.-</ecNumber>
    </recommendedName>
</protein>
<comment type="caution">
    <text evidence="9">The sequence shown here is derived from an EMBL/GenBank/DDBJ whole genome shotgun (WGS) entry which is preliminary data.</text>
</comment>
<keyword evidence="3 8" id="KW-0285">Flavoprotein</keyword>
<evidence type="ECO:0000256" key="2">
    <source>
        <dbReference type="ARBA" id="ARBA00009183"/>
    </source>
</evidence>
<gene>
    <name evidence="9" type="ORF">AAG570_012278</name>
</gene>
<evidence type="ECO:0000313" key="9">
    <source>
        <dbReference type="EMBL" id="KAL1131041.1"/>
    </source>
</evidence>
<dbReference type="FunFam" id="3.50.50.60:FF:000138">
    <property type="entry name" value="Flavin-containing monooxygenase"/>
    <property type="match status" value="1"/>
</dbReference>